<dbReference type="Gene3D" id="1.10.40.50">
    <property type="entry name" value="Probable gtpase engc, domain 3"/>
    <property type="match status" value="1"/>
</dbReference>
<dbReference type="Gene3D" id="2.40.50.140">
    <property type="entry name" value="Nucleic acid-binding proteins"/>
    <property type="match status" value="1"/>
</dbReference>
<comment type="caution">
    <text evidence="5">The sequence shown here is derived from an EMBL/GenBank/DDBJ whole genome shotgun (WGS) entry which is preliminary data.</text>
</comment>
<dbReference type="Gene3D" id="3.40.50.300">
    <property type="entry name" value="P-loop containing nucleotide triphosphate hydrolases"/>
    <property type="match status" value="1"/>
</dbReference>
<feature type="domain" description="CP-type G" evidence="4">
    <location>
        <begin position="75"/>
        <end position="230"/>
    </location>
</feature>
<dbReference type="SUPFAM" id="SSF52540">
    <property type="entry name" value="P-loop containing nucleoside triphosphate hydrolases"/>
    <property type="match status" value="1"/>
</dbReference>
<dbReference type="InterPro" id="IPR030378">
    <property type="entry name" value="G_CP_dom"/>
</dbReference>
<dbReference type="HAMAP" id="MF_01820">
    <property type="entry name" value="GTPase_RsgA"/>
    <property type="match status" value="1"/>
</dbReference>
<dbReference type="InterPro" id="IPR027417">
    <property type="entry name" value="P-loop_NTPase"/>
</dbReference>
<proteinExistence type="inferred from homology"/>
<dbReference type="GO" id="GO:0005525">
    <property type="term" value="F:GTP binding"/>
    <property type="evidence" value="ECO:0007669"/>
    <property type="project" value="UniProtKB-KW"/>
</dbReference>
<organism evidence="5">
    <name type="scientific">mine drainage metagenome</name>
    <dbReference type="NCBI Taxonomy" id="410659"/>
    <lineage>
        <taxon>unclassified sequences</taxon>
        <taxon>metagenomes</taxon>
        <taxon>ecological metagenomes</taxon>
    </lineage>
</organism>
<dbReference type="InterPro" id="IPR004881">
    <property type="entry name" value="Ribosome_biogen_GTPase_RsgA"/>
</dbReference>
<dbReference type="NCBIfam" id="TIGR00157">
    <property type="entry name" value="ribosome small subunit-dependent GTPase A"/>
    <property type="match status" value="1"/>
</dbReference>
<keyword evidence="2" id="KW-0342">GTP-binding</keyword>
<dbReference type="PANTHER" id="PTHR32120">
    <property type="entry name" value="SMALL RIBOSOMAL SUBUNIT BIOGENESIS GTPASE RSGA"/>
    <property type="match status" value="1"/>
</dbReference>
<dbReference type="InterPro" id="IPR010914">
    <property type="entry name" value="RsgA_GTPase_dom"/>
</dbReference>
<evidence type="ECO:0000313" key="5">
    <source>
        <dbReference type="EMBL" id="OIR15576.1"/>
    </source>
</evidence>
<dbReference type="CDD" id="cd01854">
    <property type="entry name" value="YjeQ_EngC"/>
    <property type="match status" value="1"/>
</dbReference>
<evidence type="ECO:0000259" key="3">
    <source>
        <dbReference type="PROSITE" id="PS50936"/>
    </source>
</evidence>
<dbReference type="AlphaFoldDB" id="A0A1J5THB5"/>
<evidence type="ECO:0000256" key="2">
    <source>
        <dbReference type="ARBA" id="ARBA00023134"/>
    </source>
</evidence>
<accession>A0A1J5THB5</accession>
<dbReference type="Pfam" id="PF03193">
    <property type="entry name" value="RsgA_GTPase"/>
    <property type="match status" value="1"/>
</dbReference>
<dbReference type="InterPro" id="IPR012340">
    <property type="entry name" value="NA-bd_OB-fold"/>
</dbReference>
<feature type="domain" description="EngC GTPase" evidence="3">
    <location>
        <begin position="84"/>
        <end position="228"/>
    </location>
</feature>
<dbReference type="PANTHER" id="PTHR32120:SF11">
    <property type="entry name" value="SMALL RIBOSOMAL SUBUNIT BIOGENESIS GTPASE RSGA 1, MITOCHONDRIAL-RELATED"/>
    <property type="match status" value="1"/>
</dbReference>
<keyword evidence="5" id="KW-0378">Hydrolase</keyword>
<evidence type="ECO:0000256" key="1">
    <source>
        <dbReference type="ARBA" id="ARBA00022741"/>
    </source>
</evidence>
<dbReference type="PROSITE" id="PS50936">
    <property type="entry name" value="ENGC_GTPASE"/>
    <property type="match status" value="1"/>
</dbReference>
<keyword evidence="1" id="KW-0547">Nucleotide-binding</keyword>
<dbReference type="EC" id="3.6.1.-" evidence="5"/>
<dbReference type="EMBL" id="MLJW01000009">
    <property type="protein sequence ID" value="OIR15576.1"/>
    <property type="molecule type" value="Genomic_DNA"/>
</dbReference>
<dbReference type="PROSITE" id="PS51721">
    <property type="entry name" value="G_CP"/>
    <property type="match status" value="1"/>
</dbReference>
<protein>
    <submittedName>
        <fullName evidence="5">Putative ribosome biogenesis GTPase RsgA</fullName>
        <ecNumber evidence="5">3.6.1.-</ecNumber>
    </submittedName>
</protein>
<evidence type="ECO:0000259" key="4">
    <source>
        <dbReference type="PROSITE" id="PS51721"/>
    </source>
</evidence>
<gene>
    <name evidence="5" type="primary">rsgA_3</name>
    <name evidence="5" type="ORF">GALL_38990</name>
</gene>
<sequence length="299" mass="32740">MKLQGLVIAAYGRHYLAELPGGEILECVPRGKKSDVACGDTVEIERTSAPSTALRTGSAVIERIVPRSTLLYRSDAYKQKIIAANVSQIIIVVATEPSFNDELLARCLIAAHDQNLNTLVVLNKCDLPQIEAARAQLAPYGKIGYRVLELSAKQDVTPLLPYLQGQTSVLVGQSGMGKSTLINALIPDALAATREISTVLDSGKHTTTHARLYHLNANSHLIDCPGVQLFGLHHLDFAAIERSFPEFLPYLGQCRFANCSHSHEPDCAIREATEAGKIDPRRLRLFQQITAQYIQRHPG</sequence>
<reference evidence="5" key="1">
    <citation type="submission" date="2016-10" db="EMBL/GenBank/DDBJ databases">
        <title>Sequence of Gallionella enrichment culture.</title>
        <authorList>
            <person name="Poehlein A."/>
            <person name="Muehling M."/>
            <person name="Daniel R."/>
        </authorList>
    </citation>
    <scope>NUCLEOTIDE SEQUENCE</scope>
</reference>
<dbReference type="GO" id="GO:0003924">
    <property type="term" value="F:GTPase activity"/>
    <property type="evidence" value="ECO:0007669"/>
    <property type="project" value="InterPro"/>
</dbReference>
<name>A0A1J5THB5_9ZZZZ</name>